<dbReference type="InterPro" id="IPR050553">
    <property type="entry name" value="Thioredoxin_ResA/DsbE_sf"/>
</dbReference>
<dbReference type="PANTHER" id="PTHR42852:SF17">
    <property type="entry name" value="THIOREDOXIN-LIKE PROTEIN HI_1115"/>
    <property type="match status" value="1"/>
</dbReference>
<accession>A0A5C6DXH7</accession>
<sequence length="235" mass="25513" precursor="true">MNRLSKTVLASIVVPYLMIHSSIAIGQVPSISPPTDNTADKGGTKVFPVRIENGDMAKPIEISQWSDGDRHSLNDLKGKTVVLHFWGTWCGPCIATIPVWKRLEEKYSREEVVFIGIHTAGTGMDDVRAFMKKHNWEHLTGIDEGVAIADSVTFRRYGISAVNQIVVVNAEGAVTYNGGKPTQSAGPVEIARQLGVKGPGEESTEQEAQDGGIAIMTHMYDKEIEAALRSAKIGN</sequence>
<dbReference type="PANTHER" id="PTHR42852">
    <property type="entry name" value="THIOL:DISULFIDE INTERCHANGE PROTEIN DSBE"/>
    <property type="match status" value="1"/>
</dbReference>
<reference evidence="3 4" key="1">
    <citation type="submission" date="2019-02" db="EMBL/GenBank/DDBJ databases">
        <title>Deep-cultivation of Planctomycetes and their phenomic and genomic characterization uncovers novel biology.</title>
        <authorList>
            <person name="Wiegand S."/>
            <person name="Jogler M."/>
            <person name="Boedeker C."/>
            <person name="Pinto D."/>
            <person name="Vollmers J."/>
            <person name="Rivas-Marin E."/>
            <person name="Kohn T."/>
            <person name="Peeters S.H."/>
            <person name="Heuer A."/>
            <person name="Rast P."/>
            <person name="Oberbeckmann S."/>
            <person name="Bunk B."/>
            <person name="Jeske O."/>
            <person name="Meyerdierks A."/>
            <person name="Storesund J.E."/>
            <person name="Kallscheuer N."/>
            <person name="Luecker S."/>
            <person name="Lage O.M."/>
            <person name="Pohl T."/>
            <person name="Merkel B.J."/>
            <person name="Hornburger P."/>
            <person name="Mueller R.-W."/>
            <person name="Bruemmer F."/>
            <person name="Labrenz M."/>
            <person name="Spormann A.M."/>
            <person name="Op Den Camp H."/>
            <person name="Overmann J."/>
            <person name="Amann R."/>
            <person name="Jetten M.S.M."/>
            <person name="Mascher T."/>
            <person name="Medema M.H."/>
            <person name="Devos D.P."/>
            <person name="Kaster A.-K."/>
            <person name="Ovreas L."/>
            <person name="Rohde M."/>
            <person name="Galperin M.Y."/>
            <person name="Jogler C."/>
        </authorList>
    </citation>
    <scope>NUCLEOTIDE SEQUENCE [LARGE SCALE GENOMIC DNA]</scope>
    <source>
        <strain evidence="3 4">Poly41</strain>
    </source>
</reference>
<dbReference type="InterPro" id="IPR013740">
    <property type="entry name" value="Redoxin"/>
</dbReference>
<evidence type="ECO:0000259" key="2">
    <source>
        <dbReference type="PROSITE" id="PS51352"/>
    </source>
</evidence>
<dbReference type="Pfam" id="PF08534">
    <property type="entry name" value="Redoxin"/>
    <property type="match status" value="1"/>
</dbReference>
<dbReference type="PROSITE" id="PS51352">
    <property type="entry name" value="THIOREDOXIN_2"/>
    <property type="match status" value="1"/>
</dbReference>
<dbReference type="Gene3D" id="3.40.30.10">
    <property type="entry name" value="Glutaredoxin"/>
    <property type="match status" value="1"/>
</dbReference>
<dbReference type="OrthoDB" id="288837at2"/>
<dbReference type="AlphaFoldDB" id="A0A5C6DXH7"/>
<organism evidence="3 4">
    <name type="scientific">Novipirellula artificiosorum</name>
    <dbReference type="NCBI Taxonomy" id="2528016"/>
    <lineage>
        <taxon>Bacteria</taxon>
        <taxon>Pseudomonadati</taxon>
        <taxon>Planctomycetota</taxon>
        <taxon>Planctomycetia</taxon>
        <taxon>Pirellulales</taxon>
        <taxon>Pirellulaceae</taxon>
        <taxon>Novipirellula</taxon>
    </lineage>
</organism>
<protein>
    <submittedName>
        <fullName evidence="3">Thiol-disulfide oxidoreductase ResA</fullName>
    </submittedName>
</protein>
<dbReference type="Proteomes" id="UP000319143">
    <property type="component" value="Unassembled WGS sequence"/>
</dbReference>
<feature type="chain" id="PRO_5023095023" evidence="1">
    <location>
        <begin position="27"/>
        <end position="235"/>
    </location>
</feature>
<name>A0A5C6DXH7_9BACT</name>
<dbReference type="InterPro" id="IPR036249">
    <property type="entry name" value="Thioredoxin-like_sf"/>
</dbReference>
<keyword evidence="1" id="KW-0732">Signal</keyword>
<feature type="signal peptide" evidence="1">
    <location>
        <begin position="1"/>
        <end position="26"/>
    </location>
</feature>
<dbReference type="GO" id="GO:0016491">
    <property type="term" value="F:oxidoreductase activity"/>
    <property type="evidence" value="ECO:0007669"/>
    <property type="project" value="InterPro"/>
</dbReference>
<dbReference type="CDD" id="cd02966">
    <property type="entry name" value="TlpA_like_family"/>
    <property type="match status" value="1"/>
</dbReference>
<dbReference type="EMBL" id="SJPV01000003">
    <property type="protein sequence ID" value="TWU39529.1"/>
    <property type="molecule type" value="Genomic_DNA"/>
</dbReference>
<evidence type="ECO:0000256" key="1">
    <source>
        <dbReference type="SAM" id="SignalP"/>
    </source>
</evidence>
<evidence type="ECO:0000313" key="3">
    <source>
        <dbReference type="EMBL" id="TWU39529.1"/>
    </source>
</evidence>
<evidence type="ECO:0000313" key="4">
    <source>
        <dbReference type="Proteomes" id="UP000319143"/>
    </source>
</evidence>
<gene>
    <name evidence="3" type="primary">resA_3</name>
    <name evidence="3" type="ORF">Poly41_23840</name>
</gene>
<dbReference type="RefSeq" id="WP_146526269.1">
    <property type="nucleotide sequence ID" value="NZ_SJPV01000003.1"/>
</dbReference>
<proteinExistence type="predicted"/>
<feature type="domain" description="Thioredoxin" evidence="2">
    <location>
        <begin position="51"/>
        <end position="196"/>
    </location>
</feature>
<comment type="caution">
    <text evidence="3">The sequence shown here is derived from an EMBL/GenBank/DDBJ whole genome shotgun (WGS) entry which is preliminary data.</text>
</comment>
<keyword evidence="4" id="KW-1185">Reference proteome</keyword>
<dbReference type="SUPFAM" id="SSF52833">
    <property type="entry name" value="Thioredoxin-like"/>
    <property type="match status" value="1"/>
</dbReference>
<dbReference type="InterPro" id="IPR013766">
    <property type="entry name" value="Thioredoxin_domain"/>
</dbReference>